<name>A0ABS2VYE3_STRAS</name>
<sequence length="47" mass="5451">MTDLGDEWGRFDIGQYAALRPDVLVSTMFDDAGTLWYVPEEQLRSRE</sequence>
<evidence type="ECO:0000313" key="1">
    <source>
        <dbReference type="EMBL" id="MBN0048177.1"/>
    </source>
</evidence>
<dbReference type="Gene3D" id="3.40.50.1980">
    <property type="entry name" value="Nitrogenase molybdenum iron protein domain"/>
    <property type="match status" value="1"/>
</dbReference>
<keyword evidence="2" id="KW-1185">Reference proteome</keyword>
<comment type="caution">
    <text evidence="1">The sequence shown here is derived from an EMBL/GenBank/DDBJ whole genome shotgun (WGS) entry which is preliminary data.</text>
</comment>
<protein>
    <submittedName>
        <fullName evidence="1">Uncharacterized protein</fullName>
    </submittedName>
</protein>
<accession>A0ABS2VYE3</accession>
<gene>
    <name evidence="1" type="ORF">JS756_29520</name>
</gene>
<dbReference type="Proteomes" id="UP000788262">
    <property type="component" value="Unassembled WGS sequence"/>
</dbReference>
<proteinExistence type="predicted"/>
<reference evidence="1 2" key="1">
    <citation type="submission" date="2021-02" db="EMBL/GenBank/DDBJ databases">
        <title>Whole genome sequencing of Streptomyces actuosus VRA1.</title>
        <authorList>
            <person name="Sen G."/>
            <person name="Sen A."/>
        </authorList>
    </citation>
    <scope>NUCLEOTIDE SEQUENCE [LARGE SCALE GENOMIC DNA]</scope>
    <source>
        <strain evidence="1 2">VRA1</strain>
    </source>
</reference>
<organism evidence="1 2">
    <name type="scientific">Streptomyces actuosus</name>
    <dbReference type="NCBI Taxonomy" id="1885"/>
    <lineage>
        <taxon>Bacteria</taxon>
        <taxon>Bacillati</taxon>
        <taxon>Actinomycetota</taxon>
        <taxon>Actinomycetes</taxon>
        <taxon>Kitasatosporales</taxon>
        <taxon>Streptomycetaceae</taxon>
        <taxon>Streptomyces</taxon>
    </lineage>
</organism>
<dbReference type="EMBL" id="JAFFZS010000034">
    <property type="protein sequence ID" value="MBN0048177.1"/>
    <property type="molecule type" value="Genomic_DNA"/>
</dbReference>
<evidence type="ECO:0000313" key="2">
    <source>
        <dbReference type="Proteomes" id="UP000788262"/>
    </source>
</evidence>